<dbReference type="EMBL" id="CM001440">
    <property type="protein sequence ID" value="EHR63461.1"/>
    <property type="molecule type" value="Genomic_DNA"/>
</dbReference>
<evidence type="ECO:0000313" key="6">
    <source>
        <dbReference type="Proteomes" id="UP000002791"/>
    </source>
</evidence>
<gene>
    <name evidence="5" type="ORF">SaccyDRAFT_4654</name>
</gene>
<feature type="signal peptide" evidence="3">
    <location>
        <begin position="1"/>
        <end position="26"/>
    </location>
</feature>
<dbReference type="HOGENOM" id="CLU_1833761_0_0_11"/>
<evidence type="ECO:0000256" key="1">
    <source>
        <dbReference type="SAM" id="MobiDB-lite"/>
    </source>
</evidence>
<feature type="chain" id="PRO_5003601577" evidence="3">
    <location>
        <begin position="27"/>
        <end position="140"/>
    </location>
</feature>
<feature type="domain" description="Excalibur calcium-binding" evidence="4">
    <location>
        <begin position="31"/>
        <end position="65"/>
    </location>
</feature>
<accession>H5XD30</accession>
<keyword evidence="2" id="KW-1133">Transmembrane helix</keyword>
<protein>
    <submittedName>
        <fullName evidence="5">Putative calcium-binding protein</fullName>
    </submittedName>
</protein>
<evidence type="ECO:0000256" key="2">
    <source>
        <dbReference type="SAM" id="Phobius"/>
    </source>
</evidence>
<keyword evidence="2" id="KW-0812">Transmembrane</keyword>
<dbReference type="AlphaFoldDB" id="H5XD30"/>
<name>H5XD30_9PSEU</name>
<dbReference type="eggNOG" id="COG1525">
    <property type="taxonomic scope" value="Bacteria"/>
</dbReference>
<feature type="region of interest" description="Disordered" evidence="1">
    <location>
        <begin position="64"/>
        <end position="108"/>
    </location>
</feature>
<reference evidence="5 6" key="1">
    <citation type="submission" date="2011-11" db="EMBL/GenBank/DDBJ databases">
        <title>The Noncontiguous Finished sequence of Saccharomonospora cyanea NA-134.</title>
        <authorList>
            <consortium name="US DOE Joint Genome Institute"/>
            <person name="Lucas S."/>
            <person name="Han J."/>
            <person name="Lapidus A."/>
            <person name="Cheng J.-F."/>
            <person name="Goodwin L."/>
            <person name="Pitluck S."/>
            <person name="Peters L."/>
            <person name="Ovchinnikova G."/>
            <person name="Lu M."/>
            <person name="Detter J.C."/>
            <person name="Han C."/>
            <person name="Tapia R."/>
            <person name="Land M."/>
            <person name="Hauser L."/>
            <person name="Kyrpides N."/>
            <person name="Ivanova N."/>
            <person name="Pagani I."/>
            <person name="Brambilla E.-M."/>
            <person name="Klenk H.-P."/>
            <person name="Woyke T."/>
        </authorList>
    </citation>
    <scope>NUCLEOTIDE SEQUENCE [LARGE SCALE GENOMIC DNA]</scope>
    <source>
        <strain evidence="5 6">NA-134</strain>
    </source>
</reference>
<organism evidence="5 6">
    <name type="scientific">Saccharomonospora cyanea NA-134</name>
    <dbReference type="NCBI Taxonomy" id="882082"/>
    <lineage>
        <taxon>Bacteria</taxon>
        <taxon>Bacillati</taxon>
        <taxon>Actinomycetota</taxon>
        <taxon>Actinomycetes</taxon>
        <taxon>Pseudonocardiales</taxon>
        <taxon>Pseudonocardiaceae</taxon>
        <taxon>Saccharomonospora</taxon>
    </lineage>
</organism>
<keyword evidence="2" id="KW-0472">Membrane</keyword>
<evidence type="ECO:0000259" key="4">
    <source>
        <dbReference type="Pfam" id="PF05901"/>
    </source>
</evidence>
<feature type="compositionally biased region" description="Low complexity" evidence="1">
    <location>
        <begin position="65"/>
        <end position="88"/>
    </location>
</feature>
<evidence type="ECO:0000256" key="3">
    <source>
        <dbReference type="SAM" id="SignalP"/>
    </source>
</evidence>
<dbReference type="Pfam" id="PF05901">
    <property type="entry name" value="Excalibur"/>
    <property type="match status" value="1"/>
</dbReference>
<dbReference type="OrthoDB" id="5681216at2"/>
<keyword evidence="3" id="KW-0732">Signal</keyword>
<proteinExistence type="predicted"/>
<evidence type="ECO:0000313" key="5">
    <source>
        <dbReference type="EMBL" id="EHR63461.1"/>
    </source>
</evidence>
<feature type="transmembrane region" description="Helical" evidence="2">
    <location>
        <begin position="113"/>
        <end position="135"/>
    </location>
</feature>
<sequence>MLIRNAALAFVFAAGTALPATGVANAQPDLDCANFSSQAEAQAEFDRDTNDPHRLDADDDGIACEALNGTTNGTTTPTEPAPSTETAPGGQVAETPAGGVATGDGSLADSGPAAAPILFGLAGLGTAATAVVVVVRRRSA</sequence>
<keyword evidence="6" id="KW-1185">Reference proteome</keyword>
<dbReference type="RefSeq" id="WP_005459759.1">
    <property type="nucleotide sequence ID" value="NZ_CM001440.1"/>
</dbReference>
<dbReference type="Proteomes" id="UP000002791">
    <property type="component" value="Chromosome"/>
</dbReference>
<dbReference type="InterPro" id="IPR008613">
    <property type="entry name" value="Excalibur_Ca-bd_domain"/>
</dbReference>